<name>A0A914QV30_9BILA</name>
<dbReference type="Proteomes" id="UP000887578">
    <property type="component" value="Unplaced"/>
</dbReference>
<dbReference type="GO" id="GO:0005198">
    <property type="term" value="F:structural molecule activity"/>
    <property type="evidence" value="ECO:0007669"/>
    <property type="project" value="InterPro"/>
</dbReference>
<dbReference type="Pfam" id="PF05902">
    <property type="entry name" value="4_1_CTD"/>
    <property type="match status" value="1"/>
</dbReference>
<evidence type="ECO:0000313" key="4">
    <source>
        <dbReference type="WBParaSite" id="PDA_v2.g7842.t1"/>
    </source>
</evidence>
<evidence type="ECO:0000259" key="2">
    <source>
        <dbReference type="Pfam" id="PF05902"/>
    </source>
</evidence>
<dbReference type="GO" id="GO:0005856">
    <property type="term" value="C:cytoskeleton"/>
    <property type="evidence" value="ECO:0007669"/>
    <property type="project" value="InterPro"/>
</dbReference>
<dbReference type="WBParaSite" id="PDA_v2.g7842.t1">
    <property type="protein sequence ID" value="PDA_v2.g7842.t1"/>
    <property type="gene ID" value="PDA_v2.g7842"/>
</dbReference>
<proteinExistence type="predicted"/>
<dbReference type="AlphaFoldDB" id="A0A914QV30"/>
<reference evidence="4" key="1">
    <citation type="submission" date="2022-11" db="UniProtKB">
        <authorList>
            <consortium name="WormBaseParasite"/>
        </authorList>
    </citation>
    <scope>IDENTIFICATION</scope>
</reference>
<sequence>MAPQTSMGASAVNNIEANSSGPYTPAKEKDGRVIREETVEQVYRISGTGHAPNLDPNDMSLQSTVDKCIRDTERMPRVQMVEANVLVKECEPLPHGISASLNTYIFICVSCLEGSAPHTTLHSWHETEDGPETITTEVDEHGNKITRTIKTQTTKHTIQKQTYQTYAVEDKDKPEQTIIQTKESTIPLGNKSVTRSPVVHTKSRTVAYEKGSESHENIDPIGELVSTKTITTGNRTVEILTYKTENDGVIETRVEHRVTIHSGDNIDHDAELAKALLEATEMSPDLIINRVEVEKQTQR</sequence>
<evidence type="ECO:0000313" key="3">
    <source>
        <dbReference type="Proteomes" id="UP000887578"/>
    </source>
</evidence>
<organism evidence="3 4">
    <name type="scientific">Panagrolaimus davidi</name>
    <dbReference type="NCBI Taxonomy" id="227884"/>
    <lineage>
        <taxon>Eukaryota</taxon>
        <taxon>Metazoa</taxon>
        <taxon>Ecdysozoa</taxon>
        <taxon>Nematoda</taxon>
        <taxon>Chromadorea</taxon>
        <taxon>Rhabditida</taxon>
        <taxon>Tylenchina</taxon>
        <taxon>Panagrolaimomorpha</taxon>
        <taxon>Panagrolaimoidea</taxon>
        <taxon>Panagrolaimidae</taxon>
        <taxon>Panagrolaimus</taxon>
    </lineage>
</organism>
<feature type="compositionally biased region" description="Polar residues" evidence="1">
    <location>
        <begin position="1"/>
        <end position="22"/>
    </location>
</feature>
<dbReference type="GO" id="GO:0003779">
    <property type="term" value="F:actin binding"/>
    <property type="evidence" value="ECO:0007669"/>
    <property type="project" value="InterPro"/>
</dbReference>
<evidence type="ECO:0000256" key="1">
    <source>
        <dbReference type="SAM" id="MobiDB-lite"/>
    </source>
</evidence>
<protein>
    <submittedName>
        <fullName evidence="4">Band 4.1 C-terminal domain-containing protein</fullName>
    </submittedName>
</protein>
<feature type="domain" description="Band 4.1 C-terminal" evidence="2">
    <location>
        <begin position="195"/>
        <end position="297"/>
    </location>
</feature>
<feature type="region of interest" description="Disordered" evidence="1">
    <location>
        <begin position="1"/>
        <end position="31"/>
    </location>
</feature>
<accession>A0A914QV30</accession>
<dbReference type="InterPro" id="IPR008379">
    <property type="entry name" value="Band_4.1_C"/>
</dbReference>
<keyword evidence="3" id="KW-1185">Reference proteome</keyword>